<dbReference type="InterPro" id="IPR007537">
    <property type="entry name" value="tRNAHis_GuaTrfase_Thg1"/>
</dbReference>
<comment type="cofactor">
    <cofactor evidence="16">
        <name>Mg(2+)</name>
        <dbReference type="ChEBI" id="CHEBI:18420"/>
    </cofactor>
    <text evidence="16">Binds 2 magnesium ions per subunit.</text>
</comment>
<feature type="binding site" evidence="15">
    <location>
        <begin position="75"/>
        <end position="76"/>
    </location>
    <ligand>
        <name>GTP</name>
        <dbReference type="ChEBI" id="CHEBI:37565"/>
    </ligand>
</feature>
<dbReference type="RefSeq" id="XP_064851888.1">
    <property type="nucleotide sequence ID" value="XM_064995816.1"/>
</dbReference>
<protein>
    <recommendedName>
        <fullName evidence="4 14">tRNA(His) guanylyltransferase</fullName>
        <ecNumber evidence="3 14">2.7.7.79</ecNumber>
    </recommendedName>
    <alternativeName>
        <fullName evidence="12 14">tRNA-histidine guanylyltransferase</fullName>
    </alternativeName>
</protein>
<name>A0AAV5QL39_9ASCO</name>
<dbReference type="InterPro" id="IPR025845">
    <property type="entry name" value="Thg1_C_dom"/>
</dbReference>
<keyword evidence="11 14" id="KW-0342">GTP-binding</keyword>
<feature type="domain" description="Thg1 C-terminal" evidence="18">
    <location>
        <begin position="142"/>
        <end position="272"/>
    </location>
</feature>
<evidence type="ECO:0000256" key="10">
    <source>
        <dbReference type="ARBA" id="ARBA00022842"/>
    </source>
</evidence>
<keyword evidence="5 14" id="KW-0808">Transferase</keyword>
<dbReference type="GO" id="GO:0000287">
    <property type="term" value="F:magnesium ion binding"/>
    <property type="evidence" value="ECO:0007669"/>
    <property type="project" value="UniProtKB-UniRule"/>
</dbReference>
<dbReference type="EC" id="2.7.7.79" evidence="3 14"/>
<dbReference type="GeneID" id="90072867"/>
<proteinExistence type="inferred from homology"/>
<feature type="binding site" evidence="16">
    <location>
        <position position="29"/>
    </location>
    <ligand>
        <name>Mg(2+)</name>
        <dbReference type="ChEBI" id="CHEBI:18420"/>
        <label>1</label>
        <note>catalytic</note>
    </ligand>
</feature>
<keyword evidence="10 14" id="KW-0460">Magnesium</keyword>
<accession>A0AAV5QL39</accession>
<evidence type="ECO:0000313" key="20">
    <source>
        <dbReference type="Proteomes" id="UP001360560"/>
    </source>
</evidence>
<evidence type="ECO:0000256" key="14">
    <source>
        <dbReference type="PIRNR" id="PIRNR028980"/>
    </source>
</evidence>
<dbReference type="PANTHER" id="PTHR12729">
    <property type="entry name" value="TRNA(HIS) GUANYLYLTRANSFERASE-RELATED"/>
    <property type="match status" value="1"/>
</dbReference>
<dbReference type="FunFam" id="3.30.70.3000:FF:000001">
    <property type="entry name" value="tRNA(His) guanylyltransferase"/>
    <property type="match status" value="1"/>
</dbReference>
<evidence type="ECO:0000259" key="18">
    <source>
        <dbReference type="Pfam" id="PF14413"/>
    </source>
</evidence>
<feature type="binding site" evidence="16">
    <location>
        <position position="29"/>
    </location>
    <ligand>
        <name>Mg(2+)</name>
        <dbReference type="ChEBI" id="CHEBI:18420"/>
        <label>2</label>
        <note>catalytic</note>
    </ligand>
</feature>
<evidence type="ECO:0000256" key="8">
    <source>
        <dbReference type="ARBA" id="ARBA00022723"/>
    </source>
</evidence>
<evidence type="ECO:0000256" key="1">
    <source>
        <dbReference type="ARBA" id="ARBA00002939"/>
    </source>
</evidence>
<evidence type="ECO:0000256" key="6">
    <source>
        <dbReference type="ARBA" id="ARBA00022694"/>
    </source>
</evidence>
<dbReference type="Proteomes" id="UP001360560">
    <property type="component" value="Unassembled WGS sequence"/>
</dbReference>
<evidence type="ECO:0000256" key="7">
    <source>
        <dbReference type="ARBA" id="ARBA00022695"/>
    </source>
</evidence>
<sequence length="284" mass="33530">MANSQYEVVKQFERENYLLQDTHIVIRVDGRGFHRFTKNYDFSKPNDERALKLMNKAAHCVMESIPDTVLAYGDSDEYSFLLRKDTDLFERREAKLVSTFVSSFTSYYIFYWNDYFVDKKLNLDDGLPTFDGRAVLYPNIKRIRQYFSWRQVDCHINNLYNTTFWTLVIKGGLTPQDAENKLMGTFAKDKNEILFSEFGINYNNEPEIFKKGTVIVRESNEVENVSDALNRTSLEEQNTGAVDAPLSLRQKERRAKKRRKMKIQEHHADIIGDTFWHERSYLFE</sequence>
<feature type="binding site" evidence="16">
    <location>
        <position position="76"/>
    </location>
    <ligand>
        <name>Mg(2+)</name>
        <dbReference type="ChEBI" id="CHEBI:18420"/>
        <label>2</label>
        <note>catalytic</note>
    </ligand>
</feature>
<comment type="similarity">
    <text evidence="2 14">Belongs to the tRNA(His) guanylyltransferase family.</text>
</comment>
<evidence type="ECO:0000256" key="9">
    <source>
        <dbReference type="ARBA" id="ARBA00022741"/>
    </source>
</evidence>
<dbReference type="Gene3D" id="3.30.70.3000">
    <property type="match status" value="1"/>
</dbReference>
<feature type="binding site" evidence="16">
    <location>
        <position position="30"/>
    </location>
    <ligand>
        <name>Mg(2+)</name>
        <dbReference type="ChEBI" id="CHEBI:18420"/>
        <label>1</label>
        <note>catalytic</note>
    </ligand>
</feature>
<feature type="binding site" evidence="16">
    <location>
        <position position="76"/>
    </location>
    <ligand>
        <name>Mg(2+)</name>
        <dbReference type="ChEBI" id="CHEBI:18420"/>
        <label>1</label>
        <note>catalytic</note>
    </ligand>
</feature>
<dbReference type="AlphaFoldDB" id="A0AAV5QL39"/>
<evidence type="ECO:0000259" key="17">
    <source>
        <dbReference type="Pfam" id="PF04446"/>
    </source>
</evidence>
<gene>
    <name evidence="19" type="ORF">DASC09_022130</name>
</gene>
<dbReference type="InterPro" id="IPR024956">
    <property type="entry name" value="tRNAHis_GuaTrfase_cat"/>
</dbReference>
<dbReference type="InterPro" id="IPR038469">
    <property type="entry name" value="tRNAHis_GuaTrfase_Thg1_sf"/>
</dbReference>
<dbReference type="PANTHER" id="PTHR12729:SF6">
    <property type="entry name" value="TRNA(HIS) GUANYLYLTRANSFERASE-RELATED"/>
    <property type="match status" value="1"/>
</dbReference>
<evidence type="ECO:0000256" key="15">
    <source>
        <dbReference type="PIRSR" id="PIRSR028980-1"/>
    </source>
</evidence>
<evidence type="ECO:0000256" key="3">
    <source>
        <dbReference type="ARBA" id="ARBA00012511"/>
    </source>
</evidence>
<dbReference type="EMBL" id="BTFZ01000004">
    <property type="protein sequence ID" value="GMM34888.1"/>
    <property type="molecule type" value="Genomic_DNA"/>
</dbReference>
<reference evidence="19 20" key="1">
    <citation type="journal article" date="2023" name="Elife">
        <title>Identification of key yeast species and microbe-microbe interactions impacting larval growth of Drosophila in the wild.</title>
        <authorList>
            <person name="Mure A."/>
            <person name="Sugiura Y."/>
            <person name="Maeda R."/>
            <person name="Honda K."/>
            <person name="Sakurai N."/>
            <person name="Takahashi Y."/>
            <person name="Watada M."/>
            <person name="Katoh T."/>
            <person name="Gotoh A."/>
            <person name="Gotoh Y."/>
            <person name="Taniguchi I."/>
            <person name="Nakamura K."/>
            <person name="Hayashi T."/>
            <person name="Katayama T."/>
            <person name="Uemura T."/>
            <person name="Hattori Y."/>
        </authorList>
    </citation>
    <scope>NUCLEOTIDE SEQUENCE [LARGE SCALE GENOMIC DNA]</scope>
    <source>
        <strain evidence="19 20">SC-9</strain>
    </source>
</reference>
<evidence type="ECO:0000256" key="13">
    <source>
        <dbReference type="ARBA" id="ARBA00047281"/>
    </source>
</evidence>
<dbReference type="Pfam" id="PF14413">
    <property type="entry name" value="Thg1C"/>
    <property type="match status" value="1"/>
</dbReference>
<dbReference type="GO" id="GO:0005525">
    <property type="term" value="F:GTP binding"/>
    <property type="evidence" value="ECO:0007669"/>
    <property type="project" value="UniProtKB-UniRule"/>
</dbReference>
<evidence type="ECO:0000256" key="2">
    <source>
        <dbReference type="ARBA" id="ARBA00010113"/>
    </source>
</evidence>
<dbReference type="GO" id="GO:0008193">
    <property type="term" value="F:tRNA guanylyltransferase activity"/>
    <property type="evidence" value="ECO:0007669"/>
    <property type="project" value="UniProtKB-UniRule"/>
</dbReference>
<evidence type="ECO:0000256" key="5">
    <source>
        <dbReference type="ARBA" id="ARBA00022679"/>
    </source>
</evidence>
<dbReference type="Pfam" id="PF04446">
    <property type="entry name" value="Thg1"/>
    <property type="match status" value="1"/>
</dbReference>
<keyword evidence="20" id="KW-1185">Reference proteome</keyword>
<keyword evidence="6 14" id="KW-0819">tRNA processing</keyword>
<comment type="catalytic activity">
    <reaction evidence="13 14">
        <text>a 5'-end ribonucleotide-tRNA(His) + GTP + ATP + H2O = a 5'-end phospho-guanosine-ribonucleotide-tRNA(His) + AMP + 2 diphosphate + H(+)</text>
        <dbReference type="Rhea" id="RHEA:54564"/>
        <dbReference type="Rhea" id="RHEA-COMP:14193"/>
        <dbReference type="Rhea" id="RHEA-COMP:14917"/>
        <dbReference type="ChEBI" id="CHEBI:15377"/>
        <dbReference type="ChEBI" id="CHEBI:15378"/>
        <dbReference type="ChEBI" id="CHEBI:30616"/>
        <dbReference type="ChEBI" id="CHEBI:33019"/>
        <dbReference type="ChEBI" id="CHEBI:37565"/>
        <dbReference type="ChEBI" id="CHEBI:138282"/>
        <dbReference type="ChEBI" id="CHEBI:141847"/>
        <dbReference type="ChEBI" id="CHEBI:456215"/>
        <dbReference type="EC" id="2.7.7.79"/>
    </reaction>
</comment>
<evidence type="ECO:0000256" key="11">
    <source>
        <dbReference type="ARBA" id="ARBA00023134"/>
    </source>
</evidence>
<keyword evidence="9 14" id="KW-0547">Nucleotide-binding</keyword>
<organism evidence="19 20">
    <name type="scientific">Saccharomycopsis crataegensis</name>
    <dbReference type="NCBI Taxonomy" id="43959"/>
    <lineage>
        <taxon>Eukaryota</taxon>
        <taxon>Fungi</taxon>
        <taxon>Dikarya</taxon>
        <taxon>Ascomycota</taxon>
        <taxon>Saccharomycotina</taxon>
        <taxon>Saccharomycetes</taxon>
        <taxon>Saccharomycopsidaceae</taxon>
        <taxon>Saccharomycopsis</taxon>
    </lineage>
</organism>
<evidence type="ECO:0000256" key="4">
    <source>
        <dbReference type="ARBA" id="ARBA00015443"/>
    </source>
</evidence>
<keyword evidence="7 14" id="KW-0548">Nucleotidyltransferase</keyword>
<dbReference type="PIRSF" id="PIRSF028980">
    <property type="entry name" value="tRNAHis_guanylyltransferase"/>
    <property type="match status" value="1"/>
</dbReference>
<feature type="domain" description="tRNAHis guanylyltransferase catalytic" evidence="17">
    <location>
        <begin position="6"/>
        <end position="138"/>
    </location>
</feature>
<comment type="caution">
    <text evidence="19">The sequence shown here is derived from an EMBL/GenBank/DDBJ whole genome shotgun (WGS) entry which is preliminary data.</text>
</comment>
<feature type="binding site" evidence="15">
    <location>
        <begin position="29"/>
        <end position="34"/>
    </location>
    <ligand>
        <name>GTP</name>
        <dbReference type="ChEBI" id="CHEBI:37565"/>
    </ligand>
</feature>
<evidence type="ECO:0000313" key="19">
    <source>
        <dbReference type="EMBL" id="GMM34888.1"/>
    </source>
</evidence>
<evidence type="ECO:0000256" key="16">
    <source>
        <dbReference type="PIRSR" id="PIRSR028980-2"/>
    </source>
</evidence>
<comment type="function">
    <text evidence="1 14">Adds a GMP to the 5'-end of tRNA(His) after transcription and RNase P cleavage.</text>
</comment>
<keyword evidence="8 14" id="KW-0479">Metal-binding</keyword>
<dbReference type="GO" id="GO:0006400">
    <property type="term" value="P:tRNA modification"/>
    <property type="evidence" value="ECO:0007669"/>
    <property type="project" value="UniProtKB-UniRule"/>
</dbReference>
<evidence type="ECO:0000256" key="12">
    <source>
        <dbReference type="ARBA" id="ARBA00032480"/>
    </source>
</evidence>